<feature type="binding site" evidence="12 15">
    <location>
        <position position="203"/>
    </location>
    <ligand>
        <name>pyruvate</name>
        <dbReference type="ChEBI" id="CHEBI:15361"/>
    </ligand>
</feature>
<dbReference type="SUPFAM" id="SSF51569">
    <property type="entry name" value="Aldolase"/>
    <property type="match status" value="1"/>
</dbReference>
<name>A0A4R1XQF8_ACICA</name>
<gene>
    <name evidence="12" type="primary">dapA</name>
    <name evidence="16" type="ORF">EC844_11374</name>
</gene>
<evidence type="ECO:0000256" key="15">
    <source>
        <dbReference type="PIRSR" id="PIRSR001365-2"/>
    </source>
</evidence>
<protein>
    <recommendedName>
        <fullName evidence="4 12">4-hydroxy-tetrahydrodipicolinate synthase</fullName>
        <shortName evidence="12">HTPA synthase</shortName>
        <ecNumber evidence="4 12">4.3.3.7</ecNumber>
    </recommendedName>
</protein>
<evidence type="ECO:0000256" key="13">
    <source>
        <dbReference type="PIRNR" id="PIRNR001365"/>
    </source>
</evidence>
<dbReference type="HAMAP" id="MF_00418">
    <property type="entry name" value="DapA"/>
    <property type="match status" value="1"/>
</dbReference>
<dbReference type="PANTHER" id="PTHR12128">
    <property type="entry name" value="DIHYDRODIPICOLINATE SYNTHASE"/>
    <property type="match status" value="1"/>
</dbReference>
<dbReference type="PIRSF" id="PIRSF001365">
    <property type="entry name" value="DHDPS"/>
    <property type="match status" value="1"/>
</dbReference>
<dbReference type="GO" id="GO:0019877">
    <property type="term" value="P:diaminopimelate biosynthetic process"/>
    <property type="evidence" value="ECO:0007669"/>
    <property type="project" value="UniProtKB-UniRule"/>
</dbReference>
<comment type="similarity">
    <text evidence="3 12 13">Belongs to the DapA family.</text>
</comment>
<dbReference type="PROSITE" id="PS00665">
    <property type="entry name" value="DHDPS_1"/>
    <property type="match status" value="1"/>
</dbReference>
<comment type="subunit">
    <text evidence="12">Homotetramer; dimer of dimers.</text>
</comment>
<evidence type="ECO:0000256" key="14">
    <source>
        <dbReference type="PIRSR" id="PIRSR001365-1"/>
    </source>
</evidence>
<keyword evidence="8 12" id="KW-0457">Lysine biosynthesis</keyword>
<keyword evidence="9 12" id="KW-0456">Lyase</keyword>
<evidence type="ECO:0000256" key="7">
    <source>
        <dbReference type="ARBA" id="ARBA00022915"/>
    </source>
</evidence>
<dbReference type="AlphaFoldDB" id="A0A4R1XQF8"/>
<feature type="binding site" evidence="12 15">
    <location>
        <position position="45"/>
    </location>
    <ligand>
        <name>pyruvate</name>
        <dbReference type="ChEBI" id="CHEBI:15361"/>
    </ligand>
</feature>
<dbReference type="InterPro" id="IPR013785">
    <property type="entry name" value="Aldolase_TIM"/>
</dbReference>
<feature type="site" description="Part of a proton relay during catalysis" evidence="12">
    <location>
        <position position="44"/>
    </location>
</feature>
<keyword evidence="6 12" id="KW-0028">Amino-acid biosynthesis</keyword>
<dbReference type="NCBIfam" id="TIGR00674">
    <property type="entry name" value="dapA"/>
    <property type="match status" value="1"/>
</dbReference>
<evidence type="ECO:0000313" key="16">
    <source>
        <dbReference type="EMBL" id="TCM66474.1"/>
    </source>
</evidence>
<feature type="active site" description="Proton donor/acceptor" evidence="12 14">
    <location>
        <position position="133"/>
    </location>
</feature>
<dbReference type="Pfam" id="PF00701">
    <property type="entry name" value="DHDPS"/>
    <property type="match status" value="1"/>
</dbReference>
<dbReference type="PROSITE" id="PS00666">
    <property type="entry name" value="DHDPS_2"/>
    <property type="match status" value="1"/>
</dbReference>
<dbReference type="InterPro" id="IPR020625">
    <property type="entry name" value="Schiff_base-form_aldolases_AS"/>
</dbReference>
<evidence type="ECO:0000256" key="9">
    <source>
        <dbReference type="ARBA" id="ARBA00023239"/>
    </source>
</evidence>
<reference evidence="16 17" key="1">
    <citation type="submission" date="2019-03" db="EMBL/GenBank/DDBJ databases">
        <title>Genomic analyses of the natural microbiome of Caenorhabditis elegans.</title>
        <authorList>
            <person name="Samuel B."/>
        </authorList>
    </citation>
    <scope>NUCLEOTIDE SEQUENCE [LARGE SCALE GENOMIC DNA]</scope>
    <source>
        <strain evidence="16 17">JUb89</strain>
    </source>
</reference>
<proteinExistence type="inferred from homology"/>
<feature type="site" description="Part of a proton relay during catalysis" evidence="12">
    <location>
        <position position="107"/>
    </location>
</feature>
<dbReference type="SMART" id="SM01130">
    <property type="entry name" value="DHDPS"/>
    <property type="match status" value="1"/>
</dbReference>
<accession>A0A4R1XQF8</accession>
<organism evidence="16 17">
    <name type="scientific">Acinetobacter calcoaceticus</name>
    <dbReference type="NCBI Taxonomy" id="471"/>
    <lineage>
        <taxon>Bacteria</taxon>
        <taxon>Pseudomonadati</taxon>
        <taxon>Pseudomonadota</taxon>
        <taxon>Gammaproteobacteria</taxon>
        <taxon>Moraxellales</taxon>
        <taxon>Moraxellaceae</taxon>
        <taxon>Acinetobacter</taxon>
        <taxon>Acinetobacter calcoaceticus/baumannii complex</taxon>
    </lineage>
</organism>
<evidence type="ECO:0000256" key="1">
    <source>
        <dbReference type="ARBA" id="ARBA00003294"/>
    </source>
</evidence>
<evidence type="ECO:0000256" key="3">
    <source>
        <dbReference type="ARBA" id="ARBA00007592"/>
    </source>
</evidence>
<sequence length="290" mass="31212">MILGNIVALVTPMNTDGTLDFISLEKLIDFHHQHGTAAIVIAGSTGESETLSFAEQSQLIEKSVQFADGRIPIIAGIGSNATHEAIALARMAKQYGAVAGLSVVPFYNKPTQQGMLNHFDCIAEGSGLPQILYNIPSRSVCDMHNDTILRLAENPLIIGLKDATSNMGRTIELLNNLPADFALYAGNDDSALPFMLVGGHGVISVSSNIVPQLMNEMSAYALAGDAKKAREVNAKLYKLHQVMGIETNPIPIKYAMATLGMIGPEIRMPLTELDQQYHQAVMQVVNEVLA</sequence>
<comment type="caution">
    <text evidence="12">Was originally thought to be a dihydrodipicolinate synthase (DHDPS), catalyzing the condensation of (S)-aspartate-beta-semialdehyde [(S)-ASA] and pyruvate to dihydrodipicolinate (DHDP). However, it was shown in E.coli that the product of the enzymatic reaction is not dihydrodipicolinate but in fact (4S)-4-hydroxy-2,3,4,5-tetrahydro-(2S)-dipicolinic acid (HTPA), and that the consecutive dehydration reaction leading to DHDP is not spontaneous but catalyzed by DapB.</text>
</comment>
<feature type="active site" description="Schiff-base intermediate with substrate" evidence="12 14">
    <location>
        <position position="161"/>
    </location>
</feature>
<evidence type="ECO:0000256" key="5">
    <source>
        <dbReference type="ARBA" id="ARBA00022490"/>
    </source>
</evidence>
<evidence type="ECO:0000256" key="8">
    <source>
        <dbReference type="ARBA" id="ARBA00023154"/>
    </source>
</evidence>
<keyword evidence="5 12" id="KW-0963">Cytoplasm</keyword>
<dbReference type="PRINTS" id="PR00146">
    <property type="entry name" value="DHPICSNTHASE"/>
</dbReference>
<dbReference type="EMBL" id="SLVJ01000013">
    <property type="protein sequence ID" value="TCM66474.1"/>
    <property type="molecule type" value="Genomic_DNA"/>
</dbReference>
<dbReference type="CDD" id="cd00950">
    <property type="entry name" value="DHDPS"/>
    <property type="match status" value="1"/>
</dbReference>
<dbReference type="UniPathway" id="UPA00034">
    <property type="reaction ID" value="UER00017"/>
</dbReference>
<evidence type="ECO:0000313" key="17">
    <source>
        <dbReference type="Proteomes" id="UP000294963"/>
    </source>
</evidence>
<comment type="catalytic activity">
    <reaction evidence="11 12">
        <text>L-aspartate 4-semialdehyde + pyruvate = (2S,4S)-4-hydroxy-2,3,4,5-tetrahydrodipicolinate + H2O + H(+)</text>
        <dbReference type="Rhea" id="RHEA:34171"/>
        <dbReference type="ChEBI" id="CHEBI:15361"/>
        <dbReference type="ChEBI" id="CHEBI:15377"/>
        <dbReference type="ChEBI" id="CHEBI:15378"/>
        <dbReference type="ChEBI" id="CHEBI:67139"/>
        <dbReference type="ChEBI" id="CHEBI:537519"/>
        <dbReference type="EC" id="4.3.3.7"/>
    </reaction>
</comment>
<evidence type="ECO:0000256" key="10">
    <source>
        <dbReference type="ARBA" id="ARBA00023270"/>
    </source>
</evidence>
<keyword evidence="17" id="KW-1185">Reference proteome</keyword>
<comment type="caution">
    <text evidence="16">The sequence shown here is derived from an EMBL/GenBank/DDBJ whole genome shotgun (WGS) entry which is preliminary data.</text>
</comment>
<dbReference type="PANTHER" id="PTHR12128:SF66">
    <property type="entry name" value="4-HYDROXY-2-OXOGLUTARATE ALDOLASE, MITOCHONDRIAL"/>
    <property type="match status" value="1"/>
</dbReference>
<comment type="subcellular location">
    <subcellularLocation>
        <location evidence="12">Cytoplasm</location>
    </subcellularLocation>
</comment>
<keyword evidence="7 12" id="KW-0220">Diaminopimelate biosynthesis</keyword>
<dbReference type="GO" id="GO:0005829">
    <property type="term" value="C:cytosol"/>
    <property type="evidence" value="ECO:0007669"/>
    <property type="project" value="TreeGrafter"/>
</dbReference>
<dbReference type="Gene3D" id="3.20.20.70">
    <property type="entry name" value="Aldolase class I"/>
    <property type="match status" value="1"/>
</dbReference>
<dbReference type="GO" id="GO:0009089">
    <property type="term" value="P:lysine biosynthetic process via diaminopimelate"/>
    <property type="evidence" value="ECO:0007669"/>
    <property type="project" value="UniProtKB-UniRule"/>
</dbReference>
<evidence type="ECO:0000256" key="2">
    <source>
        <dbReference type="ARBA" id="ARBA00005120"/>
    </source>
</evidence>
<keyword evidence="10 12" id="KW-0704">Schiff base</keyword>
<comment type="function">
    <text evidence="1 12">Catalyzes the condensation of (S)-aspartate-beta-semialdehyde [(S)-ASA] and pyruvate to 4-hydroxy-tetrahydrodipicolinate (HTPA).</text>
</comment>
<dbReference type="InterPro" id="IPR005263">
    <property type="entry name" value="DapA"/>
</dbReference>
<dbReference type="InterPro" id="IPR020624">
    <property type="entry name" value="Schiff_base-form_aldolases_CS"/>
</dbReference>
<evidence type="ECO:0000256" key="6">
    <source>
        <dbReference type="ARBA" id="ARBA00022605"/>
    </source>
</evidence>
<comment type="pathway">
    <text evidence="2 12">Amino-acid biosynthesis; L-lysine biosynthesis via DAP pathway; (S)-tetrahydrodipicolinate from L-aspartate: step 3/4.</text>
</comment>
<dbReference type="OrthoDB" id="9782828at2"/>
<evidence type="ECO:0000256" key="4">
    <source>
        <dbReference type="ARBA" id="ARBA00012086"/>
    </source>
</evidence>
<evidence type="ECO:0000256" key="11">
    <source>
        <dbReference type="ARBA" id="ARBA00047836"/>
    </source>
</evidence>
<dbReference type="GO" id="GO:0008840">
    <property type="term" value="F:4-hydroxy-tetrahydrodipicolinate synthase activity"/>
    <property type="evidence" value="ECO:0007669"/>
    <property type="project" value="UniProtKB-UniRule"/>
</dbReference>
<dbReference type="EC" id="4.3.3.7" evidence="4 12"/>
<dbReference type="InterPro" id="IPR002220">
    <property type="entry name" value="DapA-like"/>
</dbReference>
<dbReference type="Proteomes" id="UP000294963">
    <property type="component" value="Unassembled WGS sequence"/>
</dbReference>
<evidence type="ECO:0000256" key="12">
    <source>
        <dbReference type="HAMAP-Rule" id="MF_00418"/>
    </source>
</evidence>